<name>Q02W93_LACLS</name>
<organism evidence="1 2">
    <name type="scientific">Lactococcus lactis subsp. cremoris (strain SK11)</name>
    <dbReference type="NCBI Taxonomy" id="272622"/>
    <lineage>
        <taxon>Bacteria</taxon>
        <taxon>Bacillati</taxon>
        <taxon>Bacillota</taxon>
        <taxon>Bacilli</taxon>
        <taxon>Lactobacillales</taxon>
        <taxon>Streptococcaceae</taxon>
        <taxon>Lactococcus</taxon>
        <taxon>Lactococcus cremoris subsp. cremoris</taxon>
    </lineage>
</organism>
<evidence type="ECO:0000313" key="2">
    <source>
        <dbReference type="Proteomes" id="UP000000240"/>
    </source>
</evidence>
<proteinExistence type="predicted"/>
<dbReference type="KEGG" id="llc:LACR_2325"/>
<protein>
    <submittedName>
        <fullName evidence="1">Uncharacterized protein</fullName>
    </submittedName>
</protein>
<accession>Q02W93</accession>
<dbReference type="AlphaFoldDB" id="Q02W93"/>
<dbReference type="EMBL" id="CP000425">
    <property type="protein sequence ID" value="ABJ73779.1"/>
    <property type="molecule type" value="Genomic_DNA"/>
</dbReference>
<reference evidence="1 2" key="1">
    <citation type="journal article" date="2006" name="Proc. Natl. Acad. Sci. U.S.A.">
        <title>Comparative genomics of the lactic acid bacteria.</title>
        <authorList>
            <person name="Makarova K."/>
            <person name="Slesarev A."/>
            <person name="Wolf Y."/>
            <person name="Sorokin A."/>
            <person name="Mirkin B."/>
            <person name="Koonin E."/>
            <person name="Pavlov A."/>
            <person name="Pavlova N."/>
            <person name="Karamychev V."/>
            <person name="Polouchine N."/>
            <person name="Shakhova V."/>
            <person name="Grigoriev I."/>
            <person name="Lou Y."/>
            <person name="Rohksar D."/>
            <person name="Lucas S."/>
            <person name="Huang K."/>
            <person name="Goodstein D.M."/>
            <person name="Hawkins T."/>
            <person name="Plengvidhya V."/>
            <person name="Welker D."/>
            <person name="Hughes J."/>
            <person name="Goh Y."/>
            <person name="Benson A."/>
            <person name="Baldwin K."/>
            <person name="Lee J.H."/>
            <person name="Diaz-Muniz I."/>
            <person name="Dosti B."/>
            <person name="Smeianov V."/>
            <person name="Wechter W."/>
            <person name="Barabote R."/>
            <person name="Lorca G."/>
            <person name="Altermann E."/>
            <person name="Barrangou R."/>
            <person name="Ganesan B."/>
            <person name="Xie Y."/>
            <person name="Rawsthorne H."/>
            <person name="Tamir D."/>
            <person name="Parker C."/>
            <person name="Breidt F."/>
            <person name="Broadbent J."/>
            <person name="Hutkins R."/>
            <person name="O'Sullivan D."/>
            <person name="Steele J."/>
            <person name="Unlu G."/>
            <person name="Saier M."/>
            <person name="Klaenhammer T."/>
            <person name="Richardson P."/>
            <person name="Kozyavkin S."/>
            <person name="Weimer B."/>
            <person name="Mills D."/>
        </authorList>
    </citation>
    <scope>NUCLEOTIDE SEQUENCE [LARGE SCALE GENOMIC DNA]</scope>
    <source>
        <strain evidence="1 2">SK11</strain>
    </source>
</reference>
<evidence type="ECO:0000313" key="1">
    <source>
        <dbReference type="EMBL" id="ABJ73779.1"/>
    </source>
</evidence>
<gene>
    <name evidence="1" type="ordered locus">LACR_2325</name>
</gene>
<dbReference type="Proteomes" id="UP000000240">
    <property type="component" value="Chromosome"/>
</dbReference>
<sequence>MKLLLKNYLAKLQQTYNKIKKALTVLLVLFY</sequence>
<dbReference type="HOGENOM" id="CLU_3397170_0_0_9"/>